<accession>A0A1X7MT33</accession>
<dbReference type="STRING" id="1073423.SAMN04488700_0518"/>
<keyword evidence="3" id="KW-1185">Reference proteome</keyword>
<evidence type="ECO:0000256" key="1">
    <source>
        <dbReference type="SAM" id="Phobius"/>
    </source>
</evidence>
<keyword evidence="1" id="KW-0812">Transmembrane</keyword>
<protein>
    <submittedName>
        <fullName evidence="2">Uncharacterized protein</fullName>
    </submittedName>
</protein>
<feature type="transmembrane region" description="Helical" evidence="1">
    <location>
        <begin position="7"/>
        <end position="27"/>
    </location>
</feature>
<dbReference type="EMBL" id="FXBJ01000002">
    <property type="protein sequence ID" value="SMH27196.1"/>
    <property type="molecule type" value="Genomic_DNA"/>
</dbReference>
<dbReference type="Proteomes" id="UP000193435">
    <property type="component" value="Unassembled WGS sequence"/>
</dbReference>
<dbReference type="AlphaFoldDB" id="A0A1X7MT33"/>
<keyword evidence="1" id="KW-1133">Transmembrane helix</keyword>
<proteinExistence type="predicted"/>
<evidence type="ECO:0000313" key="2">
    <source>
        <dbReference type="EMBL" id="SMH27196.1"/>
    </source>
</evidence>
<evidence type="ECO:0000313" key="3">
    <source>
        <dbReference type="Proteomes" id="UP000193435"/>
    </source>
</evidence>
<dbReference type="RefSeq" id="WP_085558826.1">
    <property type="nucleotide sequence ID" value="NZ_FOAH01000020.1"/>
</dbReference>
<dbReference type="OrthoDB" id="2433869at2"/>
<sequence>MKRYWKLSTFILIIILTIGIFYLKPLFSHNEYPDFTIKTIKGDSTEIKDLTLQGYYSPDSKLQSNFSTMYSEKTFSLSHDQTIYDGQQSFFSQLSYLDSFSPLNRLQKEHKHFIRGKNLQLQNFFEDDSFIVYVNLDQEYLDKSSGKRFFDISLLNKKTDEQLSYKIDLPEKKDYQYVGIQKIQIINSSLSVVTRNELSQTNNQDYQEELQEYHIYQLDLGNQKVATDNLISFEKNPSSSELTRVELLSETQLDQTSDDLIFCLFHDQPINEQDESASLDSRSRILDYELVHYKISTNESKKIPLPKEFSTLNSAVISDKKTLYSYYFIDKKLTIYTTTLSKPNESSKLVIDLPVLEDSIEWESIKNNKLYLVSATKESPLKKKLSIYHLTDGELIYEGSIEPTADNTLTKKNNLTFDNE</sequence>
<gene>
    <name evidence="2" type="ORF">SAMN04488700_0518</name>
</gene>
<organism evidence="2 3">
    <name type="scientific">Carnobacterium iners</name>
    <dbReference type="NCBI Taxonomy" id="1073423"/>
    <lineage>
        <taxon>Bacteria</taxon>
        <taxon>Bacillati</taxon>
        <taxon>Bacillota</taxon>
        <taxon>Bacilli</taxon>
        <taxon>Lactobacillales</taxon>
        <taxon>Carnobacteriaceae</taxon>
        <taxon>Carnobacterium</taxon>
    </lineage>
</organism>
<name>A0A1X7MT33_9LACT</name>
<keyword evidence="1" id="KW-0472">Membrane</keyword>
<reference evidence="2 3" key="1">
    <citation type="submission" date="2017-04" db="EMBL/GenBank/DDBJ databases">
        <authorList>
            <person name="Afonso C.L."/>
            <person name="Miller P.J."/>
            <person name="Scott M.A."/>
            <person name="Spackman E."/>
            <person name="Goraichik I."/>
            <person name="Dimitrov K.M."/>
            <person name="Suarez D.L."/>
            <person name="Swayne D.E."/>
        </authorList>
    </citation>
    <scope>NUCLEOTIDE SEQUENCE [LARGE SCALE GENOMIC DNA]</scope>
    <source>
        <strain evidence="2 3">LMG26642</strain>
    </source>
</reference>